<dbReference type="RefSeq" id="WP_094184839.1">
    <property type="nucleotide sequence ID" value="NZ_BAVR01000099.1"/>
</dbReference>
<evidence type="ECO:0000259" key="1">
    <source>
        <dbReference type="Pfam" id="PF08706"/>
    </source>
</evidence>
<dbReference type="Pfam" id="PF08706">
    <property type="entry name" value="D5_N"/>
    <property type="match status" value="1"/>
</dbReference>
<accession>W4VDL4</accession>
<organism evidence="2 3">
    <name type="scientific">Acetivibrio straminisolvens JCM 21531</name>
    <dbReference type="NCBI Taxonomy" id="1294263"/>
    <lineage>
        <taxon>Bacteria</taxon>
        <taxon>Bacillati</taxon>
        <taxon>Bacillota</taxon>
        <taxon>Clostridia</taxon>
        <taxon>Eubacteriales</taxon>
        <taxon>Oscillospiraceae</taxon>
        <taxon>Acetivibrio</taxon>
    </lineage>
</organism>
<name>W4VDL4_9FIRM</name>
<dbReference type="EMBL" id="BAVR01000099">
    <property type="protein sequence ID" value="GAE90844.1"/>
    <property type="molecule type" value="Genomic_DNA"/>
</dbReference>
<proteinExistence type="predicted"/>
<evidence type="ECO:0000313" key="2">
    <source>
        <dbReference type="EMBL" id="GAE90844.1"/>
    </source>
</evidence>
<dbReference type="Proteomes" id="UP000019109">
    <property type="component" value="Unassembled WGS sequence"/>
</dbReference>
<reference evidence="2" key="1">
    <citation type="journal article" date="2014" name="Genome Announc.">
        <title>Draft Genome Sequence of Clostridium straminisolvens Strain JCM 21531T, Isolated from a Cellulose-Degrading Bacterial Community.</title>
        <authorList>
            <person name="Yuki M."/>
            <person name="Oshima K."/>
            <person name="Suda W."/>
            <person name="Sakamoto M."/>
            <person name="Kitamura K."/>
            <person name="Iida T."/>
            <person name="Hattori M."/>
            <person name="Ohkuma M."/>
        </authorList>
    </citation>
    <scope>NUCLEOTIDE SEQUENCE [LARGE SCALE GENOMIC DNA]</scope>
    <source>
        <strain evidence="2">JCM 21531</strain>
    </source>
</reference>
<feature type="domain" description="Bacteriophage/plasmid primase P4 C-terminal" evidence="1">
    <location>
        <begin position="2"/>
        <end position="39"/>
    </location>
</feature>
<gene>
    <name evidence="2" type="ORF">JCM21531_4489</name>
</gene>
<evidence type="ECO:0000313" key="3">
    <source>
        <dbReference type="Proteomes" id="UP000019109"/>
    </source>
</evidence>
<comment type="caution">
    <text evidence="2">The sequence shown here is derived from an EMBL/GenBank/DDBJ whole genome shotgun (WGS) entry which is preliminary data.</text>
</comment>
<dbReference type="InterPro" id="IPR014818">
    <property type="entry name" value="Phage/plasmid_primase_P4_C"/>
</dbReference>
<dbReference type="AlphaFoldDB" id="W4VDL4"/>
<dbReference type="OrthoDB" id="9763644at2"/>
<protein>
    <submittedName>
        <fullName evidence="2">Prophage Lp4 protein 7</fullName>
    </submittedName>
</protein>
<keyword evidence="3" id="KW-1185">Reference proteome</keyword>
<sequence>MPDKLDSDIWKLNCKNGVVDIKTGELFPHKQEYYIRESTI</sequence>